<reference evidence="3" key="1">
    <citation type="submission" date="2014-11" db="EMBL/GenBank/DDBJ databases">
        <authorList>
            <person name="Otto D Thomas"/>
            <person name="Naeem Raeece"/>
        </authorList>
    </citation>
    <scope>NUCLEOTIDE SEQUENCE</scope>
</reference>
<accession>A0A0G4G1V7</accession>
<keyword evidence="1" id="KW-0175">Coiled coil</keyword>
<feature type="coiled-coil region" evidence="1">
    <location>
        <begin position="92"/>
        <end position="133"/>
    </location>
</feature>
<gene>
    <name evidence="3" type="ORF">Cvel_4062</name>
</gene>
<name>A0A0G4G1V7_9ALVE</name>
<dbReference type="Gene3D" id="1.10.287.1490">
    <property type="match status" value="1"/>
</dbReference>
<feature type="region of interest" description="Disordered" evidence="2">
    <location>
        <begin position="210"/>
        <end position="238"/>
    </location>
</feature>
<evidence type="ECO:0000256" key="1">
    <source>
        <dbReference type="SAM" id="Coils"/>
    </source>
</evidence>
<sequence>MEEGAPAEVPATLSREERVARGRRFLDNFRLRKSLGFLPKSLELPSEDRAALIKRLNDLDEHRRKTGGGVLSLNKGAGQGDGVDGTLTGVGAGALEKKAELLQKTVTEYKSKVRELTSKVEKLKNEREEAWLKLSASQKRVDLLEKTVDSKQASIVTILSDNEVLSKQVEDQKKEISELTQACQRMQQEIERRKRTTMAAAQPGEVLQSVFGGASSSPAVTPEGSSLPPSKLEGDAQTAAAAAATAKLSLFQQQVVALARENERLQKELQALQRQM</sequence>
<feature type="compositionally biased region" description="Polar residues" evidence="2">
    <location>
        <begin position="214"/>
        <end position="228"/>
    </location>
</feature>
<dbReference type="EMBL" id="CDMZ01000816">
    <property type="protein sequence ID" value="CEM22026.1"/>
    <property type="molecule type" value="Genomic_DNA"/>
</dbReference>
<protein>
    <submittedName>
        <fullName evidence="3">Uncharacterized protein</fullName>
    </submittedName>
</protein>
<evidence type="ECO:0000313" key="3">
    <source>
        <dbReference type="EMBL" id="CEM22026.1"/>
    </source>
</evidence>
<feature type="coiled-coil region" evidence="1">
    <location>
        <begin position="162"/>
        <end position="196"/>
    </location>
</feature>
<evidence type="ECO:0000256" key="2">
    <source>
        <dbReference type="SAM" id="MobiDB-lite"/>
    </source>
</evidence>
<dbReference type="AlphaFoldDB" id="A0A0G4G1V7"/>
<organism evidence="3">
    <name type="scientific">Chromera velia CCMP2878</name>
    <dbReference type="NCBI Taxonomy" id="1169474"/>
    <lineage>
        <taxon>Eukaryota</taxon>
        <taxon>Sar</taxon>
        <taxon>Alveolata</taxon>
        <taxon>Colpodellida</taxon>
        <taxon>Chromeraceae</taxon>
        <taxon>Chromera</taxon>
    </lineage>
</organism>
<dbReference type="VEuPathDB" id="CryptoDB:Cvel_4062"/>
<proteinExistence type="predicted"/>
<feature type="coiled-coil region" evidence="1">
    <location>
        <begin position="248"/>
        <end position="275"/>
    </location>
</feature>